<dbReference type="OrthoDB" id="9797223at2"/>
<evidence type="ECO:0000256" key="2">
    <source>
        <dbReference type="ARBA" id="ARBA00023125"/>
    </source>
</evidence>
<sequence>MAKKQRLEEIWKMIEKRGTVEVSQLCSVYNVTPMTIRRDLDTLEEQGKIIRTHGGAIINNEDLLLEKPIHLRLHSNIPLKEAIGHAASQLLYDGERVLIASGSTIYHFARMIDNSRRLMVVTNSLNVATELSTRNSISILQLGGSLRSNTLTTTGNFACTMLEQFHFDACFVGATALDTDGIFYHHSLVEKDIFDRLRTLTDQIILLADSSKLGQQDFVKVGQLKAGDTLITDTNIPGDLKAHFEKQDIRILCAQDNKN</sequence>
<evidence type="ECO:0000256" key="3">
    <source>
        <dbReference type="ARBA" id="ARBA00023163"/>
    </source>
</evidence>
<dbReference type="SMART" id="SM01134">
    <property type="entry name" value="DeoRC"/>
    <property type="match status" value="1"/>
</dbReference>
<dbReference type="SUPFAM" id="SSF100950">
    <property type="entry name" value="NagB/RpiA/CoA transferase-like"/>
    <property type="match status" value="1"/>
</dbReference>
<dbReference type="Pfam" id="PF08220">
    <property type="entry name" value="HTH_DeoR"/>
    <property type="match status" value="1"/>
</dbReference>
<dbReference type="Gene3D" id="1.10.10.10">
    <property type="entry name" value="Winged helix-like DNA-binding domain superfamily/Winged helix DNA-binding domain"/>
    <property type="match status" value="1"/>
</dbReference>
<organism evidence="5 6">
    <name type="scientific">Eubacterium aggregans</name>
    <dbReference type="NCBI Taxonomy" id="81409"/>
    <lineage>
        <taxon>Bacteria</taxon>
        <taxon>Bacillati</taxon>
        <taxon>Bacillota</taxon>
        <taxon>Clostridia</taxon>
        <taxon>Eubacteriales</taxon>
        <taxon>Eubacteriaceae</taxon>
        <taxon>Eubacterium</taxon>
    </lineage>
</organism>
<keyword evidence="6" id="KW-1185">Reference proteome</keyword>
<protein>
    <submittedName>
        <fullName evidence="5">Transcriptional regulator, DeoR family</fullName>
    </submittedName>
</protein>
<dbReference type="SMART" id="SM00420">
    <property type="entry name" value="HTH_DEOR"/>
    <property type="match status" value="1"/>
</dbReference>
<reference evidence="5 6" key="1">
    <citation type="submission" date="2016-10" db="EMBL/GenBank/DDBJ databases">
        <authorList>
            <person name="de Groot N.N."/>
        </authorList>
    </citation>
    <scope>NUCLEOTIDE SEQUENCE [LARGE SCALE GENOMIC DNA]</scope>
    <source>
        <strain evidence="5 6">SR12</strain>
    </source>
</reference>
<keyword evidence="1" id="KW-0805">Transcription regulation</keyword>
<dbReference type="InterPro" id="IPR037171">
    <property type="entry name" value="NagB/RpiA_transferase-like"/>
</dbReference>
<feature type="domain" description="HTH deoR-type" evidence="4">
    <location>
        <begin position="3"/>
        <end position="58"/>
    </location>
</feature>
<accession>A0A1H4B8Q2</accession>
<dbReference type="RefSeq" id="WP_090307051.1">
    <property type="nucleotide sequence ID" value="NZ_FNRK01000010.1"/>
</dbReference>
<dbReference type="AlphaFoldDB" id="A0A1H4B8Q2"/>
<dbReference type="SUPFAM" id="SSF46785">
    <property type="entry name" value="Winged helix' DNA-binding domain"/>
    <property type="match status" value="1"/>
</dbReference>
<evidence type="ECO:0000313" key="6">
    <source>
        <dbReference type="Proteomes" id="UP000199394"/>
    </source>
</evidence>
<dbReference type="Gene3D" id="3.40.50.1360">
    <property type="match status" value="1"/>
</dbReference>
<dbReference type="InterPro" id="IPR001034">
    <property type="entry name" value="DeoR_HTH"/>
</dbReference>
<dbReference type="Pfam" id="PF00455">
    <property type="entry name" value="DeoRC"/>
    <property type="match status" value="1"/>
</dbReference>
<dbReference type="InterPro" id="IPR036388">
    <property type="entry name" value="WH-like_DNA-bd_sf"/>
</dbReference>
<dbReference type="STRING" id="81409.SAMN04515656_11091"/>
<evidence type="ECO:0000313" key="5">
    <source>
        <dbReference type="EMBL" id="SEA44444.1"/>
    </source>
</evidence>
<dbReference type="GO" id="GO:0003700">
    <property type="term" value="F:DNA-binding transcription factor activity"/>
    <property type="evidence" value="ECO:0007669"/>
    <property type="project" value="InterPro"/>
</dbReference>
<dbReference type="PANTHER" id="PTHR30363">
    <property type="entry name" value="HTH-TYPE TRANSCRIPTIONAL REGULATOR SRLR-RELATED"/>
    <property type="match status" value="1"/>
</dbReference>
<dbReference type="InterPro" id="IPR018356">
    <property type="entry name" value="Tscrpt_reg_HTH_DeoR_CS"/>
</dbReference>
<dbReference type="Proteomes" id="UP000199394">
    <property type="component" value="Unassembled WGS sequence"/>
</dbReference>
<dbReference type="GO" id="GO:0003677">
    <property type="term" value="F:DNA binding"/>
    <property type="evidence" value="ECO:0007669"/>
    <property type="project" value="UniProtKB-KW"/>
</dbReference>
<dbReference type="PROSITE" id="PS00894">
    <property type="entry name" value="HTH_DEOR_1"/>
    <property type="match status" value="1"/>
</dbReference>
<evidence type="ECO:0000259" key="4">
    <source>
        <dbReference type="PROSITE" id="PS51000"/>
    </source>
</evidence>
<dbReference type="EMBL" id="FNRK01000010">
    <property type="protein sequence ID" value="SEA44444.1"/>
    <property type="molecule type" value="Genomic_DNA"/>
</dbReference>
<dbReference type="PRINTS" id="PR00037">
    <property type="entry name" value="HTHLACR"/>
</dbReference>
<dbReference type="PROSITE" id="PS51000">
    <property type="entry name" value="HTH_DEOR_2"/>
    <property type="match status" value="1"/>
</dbReference>
<dbReference type="InterPro" id="IPR036390">
    <property type="entry name" value="WH_DNA-bd_sf"/>
</dbReference>
<keyword evidence="3" id="KW-0804">Transcription</keyword>
<proteinExistence type="predicted"/>
<name>A0A1H4B8Q2_9FIRM</name>
<evidence type="ECO:0000256" key="1">
    <source>
        <dbReference type="ARBA" id="ARBA00023015"/>
    </source>
</evidence>
<gene>
    <name evidence="5" type="ORF">SAMN04515656_11091</name>
</gene>
<keyword evidence="2" id="KW-0238">DNA-binding</keyword>
<dbReference type="InterPro" id="IPR050313">
    <property type="entry name" value="Carb_Metab_HTH_regulators"/>
</dbReference>
<dbReference type="PANTHER" id="PTHR30363:SF44">
    <property type="entry name" value="AGA OPERON TRANSCRIPTIONAL REPRESSOR-RELATED"/>
    <property type="match status" value="1"/>
</dbReference>
<dbReference type="InterPro" id="IPR014036">
    <property type="entry name" value="DeoR-like_C"/>
</dbReference>